<evidence type="ECO:0000256" key="3">
    <source>
        <dbReference type="ARBA" id="ARBA00023163"/>
    </source>
</evidence>
<evidence type="ECO:0000256" key="4">
    <source>
        <dbReference type="ARBA" id="ARBA00023242"/>
    </source>
</evidence>
<proteinExistence type="predicted"/>
<dbReference type="Gramene" id="TraesWEE_scaffold_037272_01G000200.1">
    <property type="protein sequence ID" value="TraesWEE_scaffold_037272_01G000200.1"/>
    <property type="gene ID" value="TraesWEE_scaffold_037272_01G000200"/>
</dbReference>
<dbReference type="SUPFAM" id="SSF101941">
    <property type="entry name" value="NAC domain"/>
    <property type="match status" value="1"/>
</dbReference>
<dbReference type="PANTHER" id="PTHR31744">
    <property type="entry name" value="PROTEIN CUP-SHAPED COTYLEDON 2-RELATED"/>
    <property type="match status" value="1"/>
</dbReference>
<keyword evidence="1" id="KW-0805">Transcription regulation</keyword>
<dbReference type="RefSeq" id="XP_044454438.1">
    <property type="nucleotide sequence ID" value="XM_044598503.1"/>
</dbReference>
<reference evidence="6" key="1">
    <citation type="submission" date="2018-08" db="EMBL/GenBank/DDBJ databases">
        <authorList>
            <person name="Rossello M."/>
        </authorList>
    </citation>
    <scope>NUCLEOTIDE SEQUENCE [LARGE SCALE GENOMIC DNA]</scope>
    <source>
        <strain evidence="6">cv. Chinese Spring</strain>
    </source>
</reference>
<dbReference type="Gramene" id="TraesNOR2A03G00827410.1">
    <property type="protein sequence ID" value="TraesNOR2A03G00827410.1"/>
    <property type="gene ID" value="TraesNOR2A03G00827410"/>
</dbReference>
<name>A0A3B6B8Y2_WHEAT</name>
<dbReference type="Gramene" id="TraesLAC2B03G01030100.1">
    <property type="protein sequence ID" value="TraesLAC2B03G01030100.1"/>
    <property type="gene ID" value="TraesLAC2B03G01030100"/>
</dbReference>
<keyword evidence="3" id="KW-0804">Transcription</keyword>
<gene>
    <name evidence="6" type="primary">LOC123186800</name>
</gene>
<organism evidence="6">
    <name type="scientific">Triticum aestivum</name>
    <name type="common">Wheat</name>
    <dbReference type="NCBI Taxonomy" id="4565"/>
    <lineage>
        <taxon>Eukaryota</taxon>
        <taxon>Viridiplantae</taxon>
        <taxon>Streptophyta</taxon>
        <taxon>Embryophyta</taxon>
        <taxon>Tracheophyta</taxon>
        <taxon>Spermatophyta</taxon>
        <taxon>Magnoliopsida</taxon>
        <taxon>Liliopsida</taxon>
        <taxon>Poales</taxon>
        <taxon>Poaceae</taxon>
        <taxon>BOP clade</taxon>
        <taxon>Pooideae</taxon>
        <taxon>Triticodae</taxon>
        <taxon>Triticeae</taxon>
        <taxon>Triticinae</taxon>
        <taxon>Triticum</taxon>
    </lineage>
</organism>
<keyword evidence="7" id="KW-1185">Reference proteome</keyword>
<evidence type="ECO:0000259" key="5">
    <source>
        <dbReference type="PROSITE" id="PS51005"/>
    </source>
</evidence>
<dbReference type="Proteomes" id="UP000019116">
    <property type="component" value="Chromosome 2A"/>
</dbReference>
<dbReference type="Gramene" id="TraesSYM2B03G01096180.1">
    <property type="protein sequence ID" value="TraesSYM2B03G01096180.1"/>
    <property type="gene ID" value="TraesSYM2B03G01096180"/>
</dbReference>
<dbReference type="GeneID" id="123186800"/>
<dbReference type="OrthoDB" id="1848784at2759"/>
<keyword evidence="2" id="KW-0238">DNA-binding</keyword>
<protein>
    <recommendedName>
        <fullName evidence="5">NAC domain-containing protein</fullName>
    </recommendedName>
</protein>
<dbReference type="SMR" id="A0A3B6B8Y2"/>
<accession>A0A3B6B8Y2</accession>
<evidence type="ECO:0000313" key="6">
    <source>
        <dbReference type="EnsemblPlants" id="TraesCS2A02G561800.1"/>
    </source>
</evidence>
<feature type="domain" description="NAC" evidence="5">
    <location>
        <begin position="24"/>
        <end position="174"/>
    </location>
</feature>
<sequence length="355" mass="38788">MAGGGAALPSREMVAAAAQLGFPPRPGIRFYPTDQELVGWLLRSKVLGHAGLHIDFIPVVNAYKFEPQELPDKSFSPSTADPVAKVESYFFAPRGRKYPTGLRMKRATENGFWKSTGKDHPIMHNGTIIGMKKTLVFHAGRAPKGTRTDWVMHEYRLHGHCNQDTYALCRVFNKNTVTPSTDVSGGADADEDPMHFLPGGVDMNPDLMEYVFDGANSDTSLKFMLEGIKTDNNSIVNNDLMHFLLDGVGTEKDPIPVEPMSDYAVADNGGVQLRSGGGDKGKGGEQFVTGGDITKKGGMNYVAGGAYIERGAMQPLTVGMEKDDAGKDKSWMEFLRGDVYWNQFIPDDGWNSNAN</sequence>
<dbReference type="PANTHER" id="PTHR31744:SF210">
    <property type="entry name" value="NAC DOMAIN-CONTAINING PROTEIN 86-LIKE"/>
    <property type="match status" value="1"/>
</dbReference>
<dbReference type="Pfam" id="PF02365">
    <property type="entry name" value="NAM"/>
    <property type="match status" value="1"/>
</dbReference>
<dbReference type="GO" id="GO:0006355">
    <property type="term" value="P:regulation of DNA-templated transcription"/>
    <property type="evidence" value="ECO:0007669"/>
    <property type="project" value="InterPro"/>
</dbReference>
<evidence type="ECO:0000256" key="2">
    <source>
        <dbReference type="ARBA" id="ARBA00023125"/>
    </source>
</evidence>
<dbReference type="Gramene" id="TraesSTA2D03G01288020.1">
    <property type="protein sequence ID" value="TraesSTA2D03G01288020.1"/>
    <property type="gene ID" value="TraesSTA2D03G01288020"/>
</dbReference>
<dbReference type="Gramene" id="TraesCAD_scaffold_023723_01G000200.1">
    <property type="protein sequence ID" value="TraesCAD_scaffold_023723_01G000200.1"/>
    <property type="gene ID" value="TraesCAD_scaffold_023723_01G000200"/>
</dbReference>
<dbReference type="GO" id="GO:0003677">
    <property type="term" value="F:DNA binding"/>
    <property type="evidence" value="ECO:0007669"/>
    <property type="project" value="UniProtKB-KW"/>
</dbReference>
<dbReference type="Gene3D" id="2.170.150.80">
    <property type="entry name" value="NAC domain"/>
    <property type="match status" value="1"/>
</dbReference>
<keyword evidence="4" id="KW-0539">Nucleus</keyword>
<dbReference type="AlphaFoldDB" id="A0A3B6B8Y2"/>
<evidence type="ECO:0000313" key="7">
    <source>
        <dbReference type="Proteomes" id="UP000019116"/>
    </source>
</evidence>
<dbReference type="InterPro" id="IPR003441">
    <property type="entry name" value="NAC-dom"/>
</dbReference>
<dbReference type="Gramene" id="TraesCS2A02G561800.1">
    <property type="protein sequence ID" value="TraesCS2A02G561800.1"/>
    <property type="gene ID" value="TraesCS2A02G561800"/>
</dbReference>
<dbReference type="Gramene" id="TraesCS2A03G1370900.1">
    <property type="protein sequence ID" value="TraesCS2A03G1370900.1.CDS"/>
    <property type="gene ID" value="TraesCS2A03G1370900"/>
</dbReference>
<evidence type="ECO:0000256" key="1">
    <source>
        <dbReference type="ARBA" id="ARBA00023015"/>
    </source>
</evidence>
<dbReference type="EnsemblPlants" id="TraesCS2A02G561800.1">
    <property type="protein sequence ID" value="TraesCS2A02G561800.1"/>
    <property type="gene ID" value="TraesCS2A02G561800"/>
</dbReference>
<dbReference type="PROSITE" id="PS51005">
    <property type="entry name" value="NAC"/>
    <property type="match status" value="1"/>
</dbReference>
<reference evidence="6" key="2">
    <citation type="submission" date="2018-10" db="UniProtKB">
        <authorList>
            <consortium name="EnsemblPlants"/>
        </authorList>
    </citation>
    <scope>IDENTIFICATION</scope>
</reference>
<dbReference type="InterPro" id="IPR036093">
    <property type="entry name" value="NAC_dom_sf"/>
</dbReference>